<evidence type="ECO:0000313" key="4">
    <source>
        <dbReference type="Proteomes" id="UP000886607"/>
    </source>
</evidence>
<evidence type="ECO:0000313" key="1">
    <source>
        <dbReference type="EMBL" id="GEQ50652.1"/>
    </source>
</evidence>
<evidence type="ECO:0008006" key="5">
    <source>
        <dbReference type="Google" id="ProtNLM"/>
    </source>
</evidence>
<dbReference type="Proteomes" id="UP000886607">
    <property type="component" value="Unassembled WGS sequence"/>
</dbReference>
<evidence type="ECO:0000313" key="3">
    <source>
        <dbReference type="Proteomes" id="UP000886597"/>
    </source>
</evidence>
<organism evidence="2 3">
    <name type="scientific">Tetragenococcus koreensis</name>
    <dbReference type="NCBI Taxonomy" id="290335"/>
    <lineage>
        <taxon>Bacteria</taxon>
        <taxon>Bacillati</taxon>
        <taxon>Bacillota</taxon>
        <taxon>Bacilli</taxon>
        <taxon>Lactobacillales</taxon>
        <taxon>Enterococcaceae</taxon>
        <taxon>Tetragenococcus</taxon>
    </lineage>
</organism>
<sequence length="60" mass="7395">MSTKYRQLKARGASHREAMTYANSRKSYWRISESKLLHRIFTKEKFKQWKLKDFNEILEK</sequence>
<dbReference type="Proteomes" id="UP000886597">
    <property type="component" value="Unassembled WGS sequence"/>
</dbReference>
<reference evidence="2" key="2">
    <citation type="journal article" date="2020" name="Int. Dairy J.">
        <title>Lactic acid bacterial diversity in Brie cheese focusing on salt concentration and pH of isolation medium and characterisation of halophilic and alkaliphilic lactic acid bacterial isolates.</title>
        <authorList>
            <person name="Unno R."/>
            <person name="Matsutani M."/>
            <person name="Suzuki T."/>
            <person name="Kodama K."/>
            <person name="Matsushita H."/>
            <person name="Yamasato K."/>
            <person name="Koizumi Y."/>
            <person name="Ishikawa M."/>
        </authorList>
    </citation>
    <scope>NUCLEOTIDE SEQUENCE</scope>
    <source>
        <strain evidence="2">7C1</strain>
        <strain evidence="1">8C4</strain>
    </source>
</reference>
<comment type="caution">
    <text evidence="2">The sequence shown here is derived from an EMBL/GenBank/DDBJ whole genome shotgun (WGS) entry which is preliminary data.</text>
</comment>
<name>A0AAN4RKC0_9ENTE</name>
<accession>A0AAN4RKC0</accession>
<dbReference type="AlphaFoldDB" id="A0AAN4RKC0"/>
<proteinExistence type="predicted"/>
<keyword evidence="4" id="KW-1185">Reference proteome</keyword>
<dbReference type="EMBL" id="BKBO01000102">
    <property type="protein sequence ID" value="GEQ50652.1"/>
    <property type="molecule type" value="Genomic_DNA"/>
</dbReference>
<protein>
    <recommendedName>
        <fullName evidence="5">Reverse transcriptase</fullName>
    </recommendedName>
</protein>
<gene>
    <name evidence="1" type="ORF">TK11N_25040</name>
    <name evidence="2" type="ORF">TK2N_09630</name>
</gene>
<reference evidence="2" key="1">
    <citation type="submission" date="2019-08" db="EMBL/GenBank/DDBJ databases">
        <authorList>
            <person name="Ishikawa M."/>
            <person name="Suzuki T."/>
            <person name="Matsutani M."/>
        </authorList>
    </citation>
    <scope>NUCLEOTIDE SEQUENCE</scope>
    <source>
        <strain evidence="2">7C1</strain>
        <strain evidence="1">8C4</strain>
    </source>
</reference>
<dbReference type="EMBL" id="BKBQ01000012">
    <property type="protein sequence ID" value="GEQ54119.1"/>
    <property type="molecule type" value="Genomic_DNA"/>
</dbReference>
<evidence type="ECO:0000313" key="2">
    <source>
        <dbReference type="EMBL" id="GEQ54119.1"/>
    </source>
</evidence>